<reference evidence="2 3" key="1">
    <citation type="submission" date="2019-08" db="EMBL/GenBank/DDBJ databases">
        <title>Professor.</title>
        <authorList>
            <person name="Park J.S."/>
        </authorList>
    </citation>
    <scope>NUCLEOTIDE SEQUENCE [LARGE SCALE GENOMIC DNA]</scope>
    <source>
        <strain evidence="2 3">176CP5-101</strain>
    </source>
</reference>
<protein>
    <recommendedName>
        <fullName evidence="4">tRNA_anti-like</fullName>
    </recommendedName>
</protein>
<dbReference type="InterPro" id="IPR024422">
    <property type="entry name" value="Protein_unknown_function_OB"/>
</dbReference>
<keyword evidence="1" id="KW-0812">Transmembrane</keyword>
<organism evidence="2 3">
    <name type="scientific">Flagellimonas hymeniacidonis</name>
    <dbReference type="NCBI Taxonomy" id="2603628"/>
    <lineage>
        <taxon>Bacteria</taxon>
        <taxon>Pseudomonadati</taxon>
        <taxon>Bacteroidota</taxon>
        <taxon>Flavobacteriia</taxon>
        <taxon>Flavobacteriales</taxon>
        <taxon>Flavobacteriaceae</taxon>
        <taxon>Flagellimonas</taxon>
    </lineage>
</organism>
<feature type="transmembrane region" description="Helical" evidence="1">
    <location>
        <begin position="7"/>
        <end position="25"/>
    </location>
</feature>
<dbReference type="EMBL" id="VRUR01000001">
    <property type="protein sequence ID" value="TXN36879.1"/>
    <property type="molecule type" value="Genomic_DNA"/>
</dbReference>
<dbReference type="Pfam" id="PF12869">
    <property type="entry name" value="tRNA_anti-like"/>
    <property type="match status" value="1"/>
</dbReference>
<evidence type="ECO:0000256" key="1">
    <source>
        <dbReference type="SAM" id="Phobius"/>
    </source>
</evidence>
<evidence type="ECO:0000313" key="3">
    <source>
        <dbReference type="Proteomes" id="UP000321456"/>
    </source>
</evidence>
<keyword evidence="3" id="KW-1185">Reference proteome</keyword>
<evidence type="ECO:0008006" key="4">
    <source>
        <dbReference type="Google" id="ProtNLM"/>
    </source>
</evidence>
<accession>A0A5C8V6W2</accession>
<comment type="caution">
    <text evidence="2">The sequence shown here is derived from an EMBL/GenBank/DDBJ whole genome shotgun (WGS) entry which is preliminary data.</text>
</comment>
<gene>
    <name evidence="2" type="ORF">FVB32_00915</name>
</gene>
<evidence type="ECO:0000313" key="2">
    <source>
        <dbReference type="EMBL" id="TXN36879.1"/>
    </source>
</evidence>
<proteinExistence type="predicted"/>
<sequence length="145" mass="16526">MTVKKKIFITFLASFCLGLVYYILVKFNEEPNQNSITAETEIRINSTDLLTSFISDETLANKTFVEKIIEVEGIVKEVTFFNNRYTVLLQGGEEYMCIMCDMKENQIEQIKTLTKGDTVVLKGICKGFLMDAILLNCVLLNQTNE</sequence>
<keyword evidence="1" id="KW-0472">Membrane</keyword>
<name>A0A5C8V6W2_9FLAO</name>
<dbReference type="AlphaFoldDB" id="A0A5C8V6W2"/>
<dbReference type="Proteomes" id="UP000321456">
    <property type="component" value="Unassembled WGS sequence"/>
</dbReference>
<dbReference type="RefSeq" id="WP_147740712.1">
    <property type="nucleotide sequence ID" value="NZ_VRUR01000001.1"/>
</dbReference>
<keyword evidence="1" id="KW-1133">Transmembrane helix</keyword>